<dbReference type="PANTHER" id="PTHR33164">
    <property type="entry name" value="TRANSCRIPTIONAL REGULATOR, MARR FAMILY"/>
    <property type="match status" value="1"/>
</dbReference>
<dbReference type="Proteomes" id="UP000319383">
    <property type="component" value="Chromosome"/>
</dbReference>
<dbReference type="SMART" id="SM00347">
    <property type="entry name" value="HTH_MARR"/>
    <property type="match status" value="1"/>
</dbReference>
<dbReference type="InterPro" id="IPR036390">
    <property type="entry name" value="WH_DNA-bd_sf"/>
</dbReference>
<dbReference type="Pfam" id="PF01047">
    <property type="entry name" value="MarR"/>
    <property type="match status" value="1"/>
</dbReference>
<dbReference type="AlphaFoldDB" id="A0A517ZXW5"/>
<proteinExistence type="predicted"/>
<accession>A0A517ZXW5</accession>
<evidence type="ECO:0000259" key="1">
    <source>
        <dbReference type="PROSITE" id="PS50995"/>
    </source>
</evidence>
<protein>
    <submittedName>
        <fullName evidence="2">HTH-type transcriptional regulator MhqR</fullName>
    </submittedName>
</protein>
<dbReference type="PROSITE" id="PS50995">
    <property type="entry name" value="HTH_MARR_2"/>
    <property type="match status" value="1"/>
</dbReference>
<dbReference type="InterPro" id="IPR039422">
    <property type="entry name" value="MarR/SlyA-like"/>
</dbReference>
<gene>
    <name evidence="2" type="primary">mhqR</name>
    <name evidence="2" type="ORF">Mal52_58520</name>
</gene>
<keyword evidence="3" id="KW-1185">Reference proteome</keyword>
<feature type="domain" description="HTH marR-type" evidence="1">
    <location>
        <begin position="16"/>
        <end position="148"/>
    </location>
</feature>
<dbReference type="Gene3D" id="1.10.10.10">
    <property type="entry name" value="Winged helix-like DNA-binding domain superfamily/Winged helix DNA-binding domain"/>
    <property type="match status" value="1"/>
</dbReference>
<reference evidence="2 3" key="1">
    <citation type="submission" date="2019-02" db="EMBL/GenBank/DDBJ databases">
        <title>Deep-cultivation of Planctomycetes and their phenomic and genomic characterization uncovers novel biology.</title>
        <authorList>
            <person name="Wiegand S."/>
            <person name="Jogler M."/>
            <person name="Boedeker C."/>
            <person name="Pinto D."/>
            <person name="Vollmers J."/>
            <person name="Rivas-Marin E."/>
            <person name="Kohn T."/>
            <person name="Peeters S.H."/>
            <person name="Heuer A."/>
            <person name="Rast P."/>
            <person name="Oberbeckmann S."/>
            <person name="Bunk B."/>
            <person name="Jeske O."/>
            <person name="Meyerdierks A."/>
            <person name="Storesund J.E."/>
            <person name="Kallscheuer N."/>
            <person name="Luecker S."/>
            <person name="Lage O.M."/>
            <person name="Pohl T."/>
            <person name="Merkel B.J."/>
            <person name="Hornburger P."/>
            <person name="Mueller R.-W."/>
            <person name="Bruemmer F."/>
            <person name="Labrenz M."/>
            <person name="Spormann A.M."/>
            <person name="Op den Camp H."/>
            <person name="Overmann J."/>
            <person name="Amann R."/>
            <person name="Jetten M.S.M."/>
            <person name="Mascher T."/>
            <person name="Medema M.H."/>
            <person name="Devos D.P."/>
            <person name="Kaster A.-K."/>
            <person name="Ovreas L."/>
            <person name="Rohde M."/>
            <person name="Galperin M.Y."/>
            <person name="Jogler C."/>
        </authorList>
    </citation>
    <scope>NUCLEOTIDE SEQUENCE [LARGE SCALE GENOMIC DNA]</scope>
    <source>
        <strain evidence="2 3">Mal52</strain>
    </source>
</reference>
<dbReference type="InterPro" id="IPR036388">
    <property type="entry name" value="WH-like_DNA-bd_sf"/>
</dbReference>
<evidence type="ECO:0000313" key="2">
    <source>
        <dbReference type="EMBL" id="QDU47323.1"/>
    </source>
</evidence>
<sequence>MAAKRTTTLQPDDFFCEQVLIALRRIIRAVDLRSRKLLQKHGLTGPQLTVLKALCEIGEVPAGELAKRVHLSQGTVTGILDRLTRRDFVVRRRCPVDKRRMLVVATPQATELVRSAPSLLQEQFVHEFAKLADWEKTQTLSSLQRIVSMMEAEEIDATPMLAIGAIDESAEKAADRLSEQPPA</sequence>
<dbReference type="PANTHER" id="PTHR33164:SF89">
    <property type="entry name" value="MARR FAMILY REGULATORY PROTEIN"/>
    <property type="match status" value="1"/>
</dbReference>
<dbReference type="GO" id="GO:0003700">
    <property type="term" value="F:DNA-binding transcription factor activity"/>
    <property type="evidence" value="ECO:0007669"/>
    <property type="project" value="InterPro"/>
</dbReference>
<name>A0A517ZXW5_9PLAN</name>
<dbReference type="InterPro" id="IPR000835">
    <property type="entry name" value="HTH_MarR-typ"/>
</dbReference>
<dbReference type="EMBL" id="CP036276">
    <property type="protein sequence ID" value="QDU47323.1"/>
    <property type="molecule type" value="Genomic_DNA"/>
</dbReference>
<evidence type="ECO:0000313" key="3">
    <source>
        <dbReference type="Proteomes" id="UP000319383"/>
    </source>
</evidence>
<dbReference type="SUPFAM" id="SSF46785">
    <property type="entry name" value="Winged helix' DNA-binding domain"/>
    <property type="match status" value="1"/>
</dbReference>
<organism evidence="2 3">
    <name type="scientific">Symmachiella dynata</name>
    <dbReference type="NCBI Taxonomy" id="2527995"/>
    <lineage>
        <taxon>Bacteria</taxon>
        <taxon>Pseudomonadati</taxon>
        <taxon>Planctomycetota</taxon>
        <taxon>Planctomycetia</taxon>
        <taxon>Planctomycetales</taxon>
        <taxon>Planctomycetaceae</taxon>
        <taxon>Symmachiella</taxon>
    </lineage>
</organism>
<dbReference type="KEGG" id="sdyn:Mal52_58520"/>
<dbReference type="GO" id="GO:0006950">
    <property type="term" value="P:response to stress"/>
    <property type="evidence" value="ECO:0007669"/>
    <property type="project" value="TreeGrafter"/>
</dbReference>
<dbReference type="RefSeq" id="WP_145380127.1">
    <property type="nucleotide sequence ID" value="NZ_CP036276.1"/>
</dbReference>